<sequence>MTTKSNNWTKTELKIYMLLLCANADTKETEEELKFIKSKVDAPTFERIYMEFKADTEDERFEKIDDNIQIHDFENKELAQMRREMHEIFYSDCDFKMLERNLDRIMDNILY</sequence>
<evidence type="ECO:0000313" key="2">
    <source>
        <dbReference type="Proteomes" id="UP000321578"/>
    </source>
</evidence>
<evidence type="ECO:0000313" key="1">
    <source>
        <dbReference type="EMBL" id="TXD87241.1"/>
    </source>
</evidence>
<gene>
    <name evidence="1" type="ORF">ESY86_17560</name>
</gene>
<dbReference type="RefSeq" id="WP_147088032.1">
    <property type="nucleotide sequence ID" value="NZ_VORM01000021.1"/>
</dbReference>
<dbReference type="OrthoDB" id="9770030at2"/>
<accession>A0A5C6ZEP0</accession>
<evidence type="ECO:0008006" key="3">
    <source>
        <dbReference type="Google" id="ProtNLM"/>
    </source>
</evidence>
<reference evidence="1 2" key="1">
    <citation type="submission" date="2019-08" db="EMBL/GenBank/DDBJ databases">
        <title>Genomes of Subsaximicrobium wynnwilliamsii strains.</title>
        <authorList>
            <person name="Bowman J.P."/>
        </authorList>
    </citation>
    <scope>NUCLEOTIDE SEQUENCE [LARGE SCALE GENOMIC DNA]</scope>
    <source>
        <strain evidence="1 2">2-80-2</strain>
    </source>
</reference>
<name>A0A5C6ZEP0_9FLAO</name>
<dbReference type="AlphaFoldDB" id="A0A5C6ZEP0"/>
<dbReference type="EMBL" id="VORO01000027">
    <property type="protein sequence ID" value="TXD87241.1"/>
    <property type="molecule type" value="Genomic_DNA"/>
</dbReference>
<organism evidence="1 2">
    <name type="scientific">Subsaximicrobium wynnwilliamsii</name>
    <dbReference type="NCBI Taxonomy" id="291179"/>
    <lineage>
        <taxon>Bacteria</taxon>
        <taxon>Pseudomonadati</taxon>
        <taxon>Bacteroidota</taxon>
        <taxon>Flavobacteriia</taxon>
        <taxon>Flavobacteriales</taxon>
        <taxon>Flavobacteriaceae</taxon>
        <taxon>Subsaximicrobium</taxon>
    </lineage>
</organism>
<comment type="caution">
    <text evidence="1">The sequence shown here is derived from an EMBL/GenBank/DDBJ whole genome shotgun (WGS) entry which is preliminary data.</text>
</comment>
<keyword evidence="2" id="KW-1185">Reference proteome</keyword>
<dbReference type="Proteomes" id="UP000321578">
    <property type="component" value="Unassembled WGS sequence"/>
</dbReference>
<protein>
    <recommendedName>
        <fullName evidence="3">TerB family tellurite resistance protein</fullName>
    </recommendedName>
</protein>
<proteinExistence type="predicted"/>